<dbReference type="FunCoup" id="A0A6J0C0C3">
    <property type="interactions" value="1115"/>
</dbReference>
<dbReference type="GO" id="GO:0070072">
    <property type="term" value="P:vacuolar proton-transporting V-type ATPase complex assembly"/>
    <property type="evidence" value="ECO:0007669"/>
    <property type="project" value="InterPro"/>
</dbReference>
<dbReference type="KEGG" id="nlo:107224462"/>
<gene>
    <name evidence="8" type="primary">LOC107224462</name>
</gene>
<dbReference type="GO" id="GO:0031410">
    <property type="term" value="C:cytoplasmic vesicle"/>
    <property type="evidence" value="ECO:0007669"/>
    <property type="project" value="UniProtKB-KW"/>
</dbReference>
<evidence type="ECO:0000313" key="8">
    <source>
        <dbReference type="RefSeq" id="XP_015520010.1"/>
    </source>
</evidence>
<name>A0A6J0C0C3_NEOLC</name>
<protein>
    <submittedName>
        <fullName evidence="8">Vacuolar ATPase assembly integral membrane protein VMA21 homolog</fullName>
    </submittedName>
</protein>
<evidence type="ECO:0000256" key="2">
    <source>
        <dbReference type="ARBA" id="ARBA00022824"/>
    </source>
</evidence>
<dbReference type="Proteomes" id="UP000829291">
    <property type="component" value="Chromosome 6"/>
</dbReference>
<reference evidence="8" key="1">
    <citation type="submission" date="2025-08" db="UniProtKB">
        <authorList>
            <consortium name="RefSeq"/>
        </authorList>
    </citation>
    <scope>IDENTIFICATION</scope>
    <source>
        <tissue evidence="8">Thorax and Abdomen</tissue>
    </source>
</reference>
<organism evidence="8">
    <name type="scientific">Neodiprion lecontei</name>
    <name type="common">Redheaded pine sawfly</name>
    <dbReference type="NCBI Taxonomy" id="441921"/>
    <lineage>
        <taxon>Eukaryota</taxon>
        <taxon>Metazoa</taxon>
        <taxon>Ecdysozoa</taxon>
        <taxon>Arthropoda</taxon>
        <taxon>Hexapoda</taxon>
        <taxon>Insecta</taxon>
        <taxon>Pterygota</taxon>
        <taxon>Neoptera</taxon>
        <taxon>Endopterygota</taxon>
        <taxon>Hymenoptera</taxon>
        <taxon>Tenthredinoidea</taxon>
        <taxon>Diprionidae</taxon>
        <taxon>Diprioninae</taxon>
        <taxon>Neodiprion</taxon>
    </lineage>
</organism>
<keyword evidence="5" id="KW-0968">Cytoplasmic vesicle</keyword>
<dbReference type="InterPro" id="IPR019013">
    <property type="entry name" value="Vma21"/>
</dbReference>
<keyword evidence="7" id="KW-1185">Reference proteome</keyword>
<evidence type="ECO:0000256" key="3">
    <source>
        <dbReference type="ARBA" id="ARBA00022989"/>
    </source>
</evidence>
<keyword evidence="3 6" id="KW-1133">Transmembrane helix</keyword>
<dbReference type="GeneID" id="107224462"/>
<feature type="transmembrane region" description="Helical" evidence="6">
    <location>
        <begin position="12"/>
        <end position="33"/>
    </location>
</feature>
<dbReference type="InParanoid" id="A0A6J0C0C3"/>
<accession>A0A6J0C0C3</accession>
<dbReference type="Pfam" id="PF09446">
    <property type="entry name" value="VMA21"/>
    <property type="match status" value="1"/>
</dbReference>
<dbReference type="OrthoDB" id="160405at2759"/>
<evidence type="ECO:0000256" key="1">
    <source>
        <dbReference type="ARBA" id="ARBA00022692"/>
    </source>
</evidence>
<proteinExistence type="predicted"/>
<keyword evidence="1 6" id="KW-0812">Transmembrane</keyword>
<evidence type="ECO:0000256" key="4">
    <source>
        <dbReference type="ARBA" id="ARBA00023136"/>
    </source>
</evidence>
<sequence length="86" mass="9593">MSTAAELSELQVFKTVFFHCIFIIVMPVLSFFISKIFIFDGLLSLNTVPSNVYAAGVSIIVLHTALGAFIYRAYFDSQPKVQVKID</sequence>
<evidence type="ECO:0000256" key="5">
    <source>
        <dbReference type="ARBA" id="ARBA00023329"/>
    </source>
</evidence>
<keyword evidence="2" id="KW-0256">Endoplasmic reticulum</keyword>
<dbReference type="AlphaFoldDB" id="A0A6J0C0C3"/>
<feature type="transmembrane region" description="Helical" evidence="6">
    <location>
        <begin position="53"/>
        <end position="74"/>
    </location>
</feature>
<evidence type="ECO:0000256" key="6">
    <source>
        <dbReference type="SAM" id="Phobius"/>
    </source>
</evidence>
<evidence type="ECO:0000313" key="7">
    <source>
        <dbReference type="Proteomes" id="UP000829291"/>
    </source>
</evidence>
<dbReference type="RefSeq" id="XP_015520010.1">
    <property type="nucleotide sequence ID" value="XM_015664524.2"/>
</dbReference>
<keyword evidence="4 6" id="KW-0472">Membrane</keyword>